<proteinExistence type="predicted"/>
<dbReference type="PANTHER" id="PTHR34846:SF11">
    <property type="entry name" value="4-CARBOXYMUCONOLACTONE DECARBOXYLASE FAMILY PROTEIN (AFU_ORTHOLOGUE AFUA_6G11590)"/>
    <property type="match status" value="1"/>
</dbReference>
<evidence type="ECO:0000259" key="1">
    <source>
        <dbReference type="Pfam" id="PF02627"/>
    </source>
</evidence>
<dbReference type="RefSeq" id="WP_003897953.1">
    <property type="nucleotide sequence ID" value="NZ_CP027541.1"/>
</dbReference>
<reference evidence="3" key="2">
    <citation type="submission" date="2018-03" db="EMBL/GenBank/DDBJ databases">
        <authorList>
            <person name="Derbyshire K."/>
            <person name="Gray T.A."/>
            <person name="Champion M."/>
        </authorList>
    </citation>
    <scope>NUCLEOTIDE SEQUENCE [LARGE SCALE GENOMIC DNA]</scope>
    <source>
        <strain evidence="3">MKD8</strain>
    </source>
</reference>
<organism evidence="2 3">
    <name type="scientific">Mycolicibacterium smegmatis (strain MKD8)</name>
    <name type="common">Mycobacterium smegmatis</name>
    <dbReference type="NCBI Taxonomy" id="1214915"/>
    <lineage>
        <taxon>Bacteria</taxon>
        <taxon>Bacillati</taxon>
        <taxon>Actinomycetota</taxon>
        <taxon>Actinomycetes</taxon>
        <taxon>Mycobacteriales</taxon>
        <taxon>Mycobacteriaceae</taxon>
        <taxon>Mycolicibacterium</taxon>
    </lineage>
</organism>
<name>A0A2U9PZV5_MYCSE</name>
<dbReference type="SUPFAM" id="SSF69118">
    <property type="entry name" value="AhpD-like"/>
    <property type="match status" value="1"/>
</dbReference>
<dbReference type="PANTHER" id="PTHR34846">
    <property type="entry name" value="4-CARBOXYMUCONOLACTONE DECARBOXYLASE FAMILY PROTEIN (AFU_ORTHOLOGUE AFUA_6G11590)"/>
    <property type="match status" value="1"/>
</dbReference>
<dbReference type="AlphaFoldDB" id="A0A2U9PZV5"/>
<dbReference type="Gene3D" id="1.20.1290.10">
    <property type="entry name" value="AhpD-like"/>
    <property type="match status" value="1"/>
</dbReference>
<gene>
    <name evidence="2" type="ORF">D806_064160</name>
</gene>
<reference evidence="2 3" key="1">
    <citation type="journal article" date="2013" name="Genome Announc.">
        <title>Draft genome sequence of MKD8, a conjugal recipient Mycobacterium smegmatis strain.</title>
        <authorList>
            <person name="Gray T.A."/>
            <person name="Palumbo M.J."/>
            <person name="Derbyshire K.M."/>
        </authorList>
    </citation>
    <scope>NUCLEOTIDE SEQUENCE [LARGE SCALE GENOMIC DNA]</scope>
    <source>
        <strain evidence="2 3">MKD8</strain>
    </source>
</reference>
<evidence type="ECO:0000313" key="2">
    <source>
        <dbReference type="EMBL" id="AWT57349.1"/>
    </source>
</evidence>
<sequence length="188" mass="20503">MLPPLPAEDWDDAARDALASVVPPERRDADGVGNALGVLVRHPELARHFLQFNNYLQRDSLLPERIRELVILRTAYRVGCGYEWGHHAAMGLLAGLTEADVESARSGSAADEFDQTVLAAADELVAGAQLSPETWARLGQRLDNRQRMDLIFTVGGYMTLAMALNTFEVPLEAGAGSPEFYEPVGASR</sequence>
<dbReference type="GO" id="GO:0051920">
    <property type="term" value="F:peroxiredoxin activity"/>
    <property type="evidence" value="ECO:0007669"/>
    <property type="project" value="InterPro"/>
</dbReference>
<protein>
    <submittedName>
        <fullName evidence="2">Carboxymuconolactone decarboxylase</fullName>
    </submittedName>
</protein>
<dbReference type="Proteomes" id="UP000011200">
    <property type="component" value="Chromosome"/>
</dbReference>
<dbReference type="InterPro" id="IPR029032">
    <property type="entry name" value="AhpD-like"/>
</dbReference>
<dbReference type="Pfam" id="PF02627">
    <property type="entry name" value="CMD"/>
    <property type="match status" value="1"/>
</dbReference>
<accession>A0A2U9PZV5</accession>
<dbReference type="EMBL" id="CP027541">
    <property type="protein sequence ID" value="AWT57349.1"/>
    <property type="molecule type" value="Genomic_DNA"/>
</dbReference>
<dbReference type="InterPro" id="IPR003779">
    <property type="entry name" value="CMD-like"/>
</dbReference>
<feature type="domain" description="Carboxymuconolactone decarboxylase-like" evidence="1">
    <location>
        <begin position="43"/>
        <end position="122"/>
    </location>
</feature>
<evidence type="ECO:0000313" key="3">
    <source>
        <dbReference type="Proteomes" id="UP000011200"/>
    </source>
</evidence>